<protein>
    <submittedName>
        <fullName evidence="7">Outer membrane lipoprotein Omp16</fullName>
    </submittedName>
</protein>
<dbReference type="InterPro" id="IPR011659">
    <property type="entry name" value="WD40"/>
</dbReference>
<feature type="domain" description="OmpA-like" evidence="6">
    <location>
        <begin position="415"/>
        <end position="533"/>
    </location>
</feature>
<reference evidence="8" key="1">
    <citation type="journal article" date="2014" name="Genome Announc.">
        <title>Draft Genome Sequence of Marine Flavobacterium Jejuia pallidilutea Strain 11shimoA1 and Pigmentation Mutants.</title>
        <authorList>
            <person name="Takatani N."/>
            <person name="Nakanishi M."/>
            <person name="Meirelles P."/>
            <person name="Mino S."/>
            <person name="Suda W."/>
            <person name="Oshima K."/>
            <person name="Hattori M."/>
            <person name="Ohkuma M."/>
            <person name="Hosokawa M."/>
            <person name="Miyashita K."/>
            <person name="Thompson F.L."/>
            <person name="Niwa A."/>
            <person name="Sawabe T."/>
            <person name="Sawabe T."/>
        </authorList>
    </citation>
    <scope>NUCLEOTIDE SEQUENCE [LARGE SCALE GENOMIC DNA]</scope>
    <source>
        <strain evidence="8">JCM 19538</strain>
    </source>
</reference>
<keyword evidence="3" id="KW-0998">Cell outer membrane</keyword>
<dbReference type="Gene3D" id="3.30.1330.60">
    <property type="entry name" value="OmpA-like domain"/>
    <property type="match status" value="1"/>
</dbReference>
<dbReference type="InterPro" id="IPR006665">
    <property type="entry name" value="OmpA-like"/>
</dbReference>
<comment type="caution">
    <text evidence="7">The sequence shown here is derived from an EMBL/GenBank/DDBJ whole genome shotgun (WGS) entry which is preliminary data.</text>
</comment>
<keyword evidence="2 4" id="KW-0472">Membrane</keyword>
<dbReference type="InterPro" id="IPR006664">
    <property type="entry name" value="OMP_bac"/>
</dbReference>
<dbReference type="PANTHER" id="PTHR30329">
    <property type="entry name" value="STATOR ELEMENT OF FLAGELLAR MOTOR COMPLEX"/>
    <property type="match status" value="1"/>
</dbReference>
<dbReference type="InterPro" id="IPR036737">
    <property type="entry name" value="OmpA-like_sf"/>
</dbReference>
<dbReference type="SUPFAM" id="SSF103088">
    <property type="entry name" value="OmpA-like"/>
    <property type="match status" value="1"/>
</dbReference>
<dbReference type="Proteomes" id="UP000030184">
    <property type="component" value="Unassembled WGS sequence"/>
</dbReference>
<evidence type="ECO:0000256" key="3">
    <source>
        <dbReference type="ARBA" id="ARBA00023237"/>
    </source>
</evidence>
<dbReference type="InterPro" id="IPR013783">
    <property type="entry name" value="Ig-like_fold"/>
</dbReference>
<organism evidence="7 8">
    <name type="scientific">Jejuia pallidilutea</name>
    <dbReference type="NCBI Taxonomy" id="504487"/>
    <lineage>
        <taxon>Bacteria</taxon>
        <taxon>Pseudomonadati</taxon>
        <taxon>Bacteroidota</taxon>
        <taxon>Flavobacteriia</taxon>
        <taxon>Flavobacteriales</taxon>
        <taxon>Flavobacteriaceae</taxon>
        <taxon>Jejuia</taxon>
    </lineage>
</organism>
<keyword evidence="8" id="KW-1185">Reference proteome</keyword>
<evidence type="ECO:0000313" key="7">
    <source>
        <dbReference type="EMBL" id="GAL88121.1"/>
    </source>
</evidence>
<evidence type="ECO:0000256" key="2">
    <source>
        <dbReference type="ARBA" id="ARBA00023136"/>
    </source>
</evidence>
<dbReference type="RefSeq" id="WP_045371032.1">
    <property type="nucleotide sequence ID" value="NZ_BBNY01000001.1"/>
</dbReference>
<dbReference type="InterPro" id="IPR050330">
    <property type="entry name" value="Bact_OuterMem_StrucFunc"/>
</dbReference>
<feature type="chain" id="PRO_5001937625" evidence="5">
    <location>
        <begin position="19"/>
        <end position="533"/>
    </location>
</feature>
<evidence type="ECO:0000256" key="1">
    <source>
        <dbReference type="ARBA" id="ARBA00004442"/>
    </source>
</evidence>
<keyword evidence="5" id="KW-0732">Signal</keyword>
<evidence type="ECO:0000256" key="5">
    <source>
        <dbReference type="SAM" id="SignalP"/>
    </source>
</evidence>
<accession>A0A098LMA4</accession>
<dbReference type="Pfam" id="PF07676">
    <property type="entry name" value="PD40"/>
    <property type="match status" value="2"/>
</dbReference>
<name>A0A098LMA4_9FLAO</name>
<dbReference type="PROSITE" id="PS51123">
    <property type="entry name" value="OMPA_2"/>
    <property type="match status" value="1"/>
</dbReference>
<sequence length="533" mass="59700">MKNNVIALFLFACTLAFSQVPTDLFADNDLNNNTPTSVLAKIDSNGFNFDIIDAGVNSKYSEFGSGFFMDKLIMVSSKKIGALAKIDPNTNEAYKDLFCLDIKENGKLSSPLLFSRILNTNDSEDQLTFTPNQKTVFFTRSERGNSLEYKLYKATLEEGSHGNWINQTLLSINQEHVSIENPYVSPKGDKIYFSSNMNDSYGGYDIYVADIKPDGSLGKAENLGPNVNTPLDEKYPSLSLDGVYLYFSSNGHQNLGGYDIFVSRILEKGVKAPRNMGNTINTTYDEVAYFLAAKNKGYLSSNRPNGKGSFDLYIATNEEVKQSLNGFVMHSESKIHLPNTIVILKDEDGNEVAKQLTDDNGAFDFGVMPFEEYTISTEKDGYVNKTFNFSASKGFETTYSKNLELETTAPKIEKVNDKLAIVIENIYFDSAKWSLKEESHISLNKIAKVLTENPEMRLSINAHTDNKGRDTYNLNLSNKRAASAVKFLVERGIDKNRLEFKGFGETQPKIDCKSQCTDSELQQNRRVEFIILD</sequence>
<dbReference type="AlphaFoldDB" id="A0A098LMA4"/>
<gene>
    <name evidence="7" type="ORF">JCM19538_2484</name>
</gene>
<keyword evidence="7" id="KW-0449">Lipoprotein</keyword>
<dbReference type="Gene3D" id="2.60.40.10">
    <property type="entry name" value="Immunoglobulins"/>
    <property type="match status" value="1"/>
</dbReference>
<dbReference type="PRINTS" id="PR01021">
    <property type="entry name" value="OMPADOMAIN"/>
</dbReference>
<evidence type="ECO:0000256" key="4">
    <source>
        <dbReference type="PROSITE-ProRule" id="PRU00473"/>
    </source>
</evidence>
<dbReference type="OrthoDB" id="1403615at2"/>
<dbReference type="Gene3D" id="2.120.10.30">
    <property type="entry name" value="TolB, C-terminal domain"/>
    <property type="match status" value="1"/>
</dbReference>
<dbReference type="GO" id="GO:0009279">
    <property type="term" value="C:cell outer membrane"/>
    <property type="evidence" value="ECO:0007669"/>
    <property type="project" value="UniProtKB-SubCell"/>
</dbReference>
<dbReference type="InterPro" id="IPR011042">
    <property type="entry name" value="6-blade_b-propeller_TolB-like"/>
</dbReference>
<evidence type="ECO:0000259" key="6">
    <source>
        <dbReference type="PROSITE" id="PS51123"/>
    </source>
</evidence>
<proteinExistence type="predicted"/>
<dbReference type="Pfam" id="PF00691">
    <property type="entry name" value="OmpA"/>
    <property type="match status" value="1"/>
</dbReference>
<feature type="signal peptide" evidence="5">
    <location>
        <begin position="1"/>
        <end position="18"/>
    </location>
</feature>
<dbReference type="SUPFAM" id="SSF82171">
    <property type="entry name" value="DPP6 N-terminal domain-like"/>
    <property type="match status" value="1"/>
</dbReference>
<dbReference type="PANTHER" id="PTHR30329:SF21">
    <property type="entry name" value="LIPOPROTEIN YIAD-RELATED"/>
    <property type="match status" value="1"/>
</dbReference>
<dbReference type="SUPFAM" id="SSF49478">
    <property type="entry name" value="Cna protein B-type domain"/>
    <property type="match status" value="1"/>
</dbReference>
<dbReference type="EMBL" id="BBNY01000001">
    <property type="protein sequence ID" value="GAL88121.1"/>
    <property type="molecule type" value="Genomic_DNA"/>
</dbReference>
<comment type="subcellular location">
    <subcellularLocation>
        <location evidence="1">Cell outer membrane</location>
    </subcellularLocation>
</comment>
<dbReference type="CDD" id="cd07185">
    <property type="entry name" value="OmpA_C-like"/>
    <property type="match status" value="1"/>
</dbReference>
<evidence type="ECO:0000313" key="8">
    <source>
        <dbReference type="Proteomes" id="UP000030184"/>
    </source>
</evidence>